<organism evidence="1">
    <name type="scientific">Rhizophagus irregularis (strain DAOM 181602 / DAOM 197198 / MUCL 43194)</name>
    <name type="common">Arbuscular mycorrhizal fungus</name>
    <name type="synonym">Glomus intraradices</name>
    <dbReference type="NCBI Taxonomy" id="747089"/>
    <lineage>
        <taxon>Eukaryota</taxon>
        <taxon>Fungi</taxon>
        <taxon>Fungi incertae sedis</taxon>
        <taxon>Mucoromycota</taxon>
        <taxon>Glomeromycotina</taxon>
        <taxon>Glomeromycetes</taxon>
        <taxon>Glomerales</taxon>
        <taxon>Glomeraceae</taxon>
        <taxon>Rhizophagus</taxon>
    </lineage>
</organism>
<sequence length="152" mass="17994">MGDSMGKVYRDVVNHEYSSQTNLLIKILENTDHRQPKFKKEIEQIYSLEFIENDEKLLIIGKSLEGGLKFIIWDLYDTVDEKEPWVLDEYDRQSYCIYQNKNGDETETLQLIVGRSTVQIWHQIQDDGKKTKMTFLIKGNHFLNIFGQIVFR</sequence>
<reference evidence="1" key="1">
    <citation type="submission" date="2013-07" db="EMBL/GenBank/DDBJ databases">
        <title>The genome of an arbuscular mycorrhizal fungus provides insights into the evolution of the oldest plant symbiosis.</title>
        <authorList>
            <consortium name="DOE Joint Genome Institute"/>
            <person name="Tisserant E."/>
            <person name="Malbreil M."/>
            <person name="Kuo A."/>
            <person name="Kohler A."/>
            <person name="Symeonidi A."/>
            <person name="Balestrini R."/>
            <person name="Charron P."/>
            <person name="Duensing N."/>
            <person name="Frei-dit-Frey N."/>
            <person name="Gianinazzi-Pearson V."/>
            <person name="Gilbert B."/>
            <person name="Handa Y."/>
            <person name="Hijri M."/>
            <person name="Kaul R."/>
            <person name="Kawaguchi M."/>
            <person name="Krajinski F."/>
            <person name="Lammers P."/>
            <person name="Lapierre D."/>
            <person name="Masclaux F.G."/>
            <person name="Murat C."/>
            <person name="Morin E."/>
            <person name="Ndikumana S."/>
            <person name="Pagni M."/>
            <person name="Petitpierre D."/>
            <person name="Requena N."/>
            <person name="Rosikiewicz P."/>
            <person name="Riley R."/>
            <person name="Saito K."/>
            <person name="San Clemente H."/>
            <person name="Shapiro H."/>
            <person name="van Tuinen D."/>
            <person name="Becard G."/>
            <person name="Bonfante P."/>
            <person name="Paszkowski U."/>
            <person name="Shachar-Hill Y."/>
            <person name="Young J.P."/>
            <person name="Sanders I.R."/>
            <person name="Henrissat B."/>
            <person name="Rensing S.A."/>
            <person name="Grigoriev I.V."/>
            <person name="Corradi N."/>
            <person name="Roux C."/>
            <person name="Martin F."/>
        </authorList>
    </citation>
    <scope>NUCLEOTIDE SEQUENCE</scope>
    <source>
        <strain evidence="1">DAOM 197198</strain>
    </source>
</reference>
<accession>U9SZP7</accession>
<protein>
    <submittedName>
        <fullName evidence="1">Uncharacterized protein</fullName>
    </submittedName>
</protein>
<evidence type="ECO:0000313" key="1">
    <source>
        <dbReference type="EMBL" id="ERZ99512.1"/>
    </source>
</evidence>
<dbReference type="AlphaFoldDB" id="U9SZP7"/>
<name>U9SZP7_RHIID</name>
<gene>
    <name evidence="1" type="ORF">GLOINDRAFT_87932</name>
</gene>
<dbReference type="EMBL" id="KI297913">
    <property type="protein sequence ID" value="ERZ99512.1"/>
    <property type="molecule type" value="Genomic_DNA"/>
</dbReference>
<proteinExistence type="predicted"/>
<dbReference type="HOGENOM" id="CLU_1723326_0_0_1"/>